<feature type="signal peptide" evidence="5">
    <location>
        <begin position="1"/>
        <end position="19"/>
    </location>
</feature>
<evidence type="ECO:0000313" key="6">
    <source>
        <dbReference type="Proteomes" id="UP000504630"/>
    </source>
</evidence>
<evidence type="ECO:0000256" key="1">
    <source>
        <dbReference type="ARBA" id="ARBA00004613"/>
    </source>
</evidence>
<dbReference type="GO" id="GO:0005576">
    <property type="term" value="C:extracellular region"/>
    <property type="evidence" value="ECO:0007669"/>
    <property type="project" value="UniProtKB-SubCell"/>
</dbReference>
<keyword evidence="6" id="KW-1185">Reference proteome</keyword>
<evidence type="ECO:0000256" key="3">
    <source>
        <dbReference type="ARBA" id="ARBA00022729"/>
    </source>
</evidence>
<keyword evidence="3 5" id="KW-0732">Signal</keyword>
<evidence type="ECO:0000256" key="4">
    <source>
        <dbReference type="ARBA" id="ARBA00023180"/>
    </source>
</evidence>
<gene>
    <name evidence="7" type="primary">LOC115007411</name>
</gene>
<accession>A0A6J2PLY1</accession>
<dbReference type="PANTHER" id="PTHR11967">
    <property type="entry name" value="ALPHA-1-ACID GLYCOPROTEIN"/>
    <property type="match status" value="1"/>
</dbReference>
<dbReference type="Proteomes" id="UP000504630">
    <property type="component" value="Chromosome 1"/>
</dbReference>
<name>A0A6J2PLY1_COTGO</name>
<proteinExistence type="predicted"/>
<dbReference type="Gene3D" id="2.40.128.20">
    <property type="match status" value="1"/>
</dbReference>
<evidence type="ECO:0000256" key="2">
    <source>
        <dbReference type="ARBA" id="ARBA00022525"/>
    </source>
</evidence>
<dbReference type="KEGG" id="cgob:115007411"/>
<keyword evidence="4" id="KW-0325">Glycoprotein</keyword>
<dbReference type="SUPFAM" id="SSF50814">
    <property type="entry name" value="Lipocalins"/>
    <property type="match status" value="1"/>
</dbReference>
<dbReference type="AlphaFoldDB" id="A0A6J2PLY1"/>
<protein>
    <submittedName>
        <fullName evidence="7">Uncharacterized protein LOC115007411</fullName>
    </submittedName>
</protein>
<dbReference type="RefSeq" id="XP_029286127.1">
    <property type="nucleotide sequence ID" value="XM_029430267.1"/>
</dbReference>
<organism evidence="6 7">
    <name type="scientific">Cottoperca gobio</name>
    <name type="common">Frogmouth</name>
    <name type="synonym">Aphritis gobio</name>
    <dbReference type="NCBI Taxonomy" id="56716"/>
    <lineage>
        <taxon>Eukaryota</taxon>
        <taxon>Metazoa</taxon>
        <taxon>Chordata</taxon>
        <taxon>Craniata</taxon>
        <taxon>Vertebrata</taxon>
        <taxon>Euteleostomi</taxon>
        <taxon>Actinopterygii</taxon>
        <taxon>Neopterygii</taxon>
        <taxon>Teleostei</taxon>
        <taxon>Neoteleostei</taxon>
        <taxon>Acanthomorphata</taxon>
        <taxon>Eupercaria</taxon>
        <taxon>Perciformes</taxon>
        <taxon>Notothenioidei</taxon>
        <taxon>Bovichtidae</taxon>
        <taxon>Cottoperca</taxon>
    </lineage>
</organism>
<dbReference type="InParanoid" id="A0A6J2PLY1"/>
<evidence type="ECO:0000256" key="5">
    <source>
        <dbReference type="SAM" id="SignalP"/>
    </source>
</evidence>
<keyword evidence="2" id="KW-0964">Secreted</keyword>
<reference evidence="7" key="1">
    <citation type="submission" date="2025-08" db="UniProtKB">
        <authorList>
            <consortium name="RefSeq"/>
        </authorList>
    </citation>
    <scope>IDENTIFICATION</scope>
</reference>
<dbReference type="PANTHER" id="PTHR11967:SF2">
    <property type="entry name" value="ALPHA-1-ACID GLYCOPROTEIN 1"/>
    <property type="match status" value="1"/>
</dbReference>
<evidence type="ECO:0000313" key="7">
    <source>
        <dbReference type="RefSeq" id="XP_029286127.1"/>
    </source>
</evidence>
<dbReference type="GeneID" id="115007411"/>
<comment type="subcellular location">
    <subcellularLocation>
        <location evidence="1">Secreted</location>
    </subcellularLocation>
</comment>
<feature type="chain" id="PRO_5026828421" evidence="5">
    <location>
        <begin position="20"/>
        <end position="223"/>
    </location>
</feature>
<sequence length="223" mass="24887">MKKCVAAVVWLSLLSLGHSAPLGSCDRLVEPITISNEELLGRWLYVGGSSDLPGSRSLGHLITSDQMDVTATSQSNILNLIQTQRIYGTQNCSSLTYNVTFENNTLLIEKPFYLREVYLTTDCSDCLVIHEEVVSGKHTFTSLMLFSRRRSVSPDVVEMLKAQADCLRMPSPIMMDTDYEICPDNISPSEGISALNSINSFLEFKMGLRVARFLDALFDRFVN</sequence>
<dbReference type="OrthoDB" id="8678705at2759"/>
<dbReference type="InterPro" id="IPR012674">
    <property type="entry name" value="Calycin"/>
</dbReference>